<accession>A0ABT9SDF4</accession>
<dbReference type="InterPro" id="IPR011008">
    <property type="entry name" value="Dimeric_a/b-barrel"/>
</dbReference>
<dbReference type="Proteomes" id="UP001226867">
    <property type="component" value="Unassembled WGS sequence"/>
</dbReference>
<sequence length="96" mass="10155">MAKAYWVSAYRAIKDADKLAAYAQLAGPAITAGGGRFLARGLPAEVYEFGLAQRTVLIEFDSVAQAKAVHDSPAYQAALDALGDGAERDLRIIEGV</sequence>
<proteinExistence type="predicted"/>
<reference evidence="2 3" key="1">
    <citation type="submission" date="2023-07" db="EMBL/GenBank/DDBJ databases">
        <title>Sorghum-associated microbial communities from plants grown in Nebraska, USA.</title>
        <authorList>
            <person name="Schachtman D."/>
        </authorList>
    </citation>
    <scope>NUCLEOTIDE SEQUENCE [LARGE SCALE GENOMIC DNA]</scope>
    <source>
        <strain evidence="2 3">DS1607</strain>
    </source>
</reference>
<name>A0ABT9SDF4_9BURK</name>
<gene>
    <name evidence="2" type="ORF">J2W36_003694</name>
</gene>
<dbReference type="PANTHER" id="PTHR41521:SF4">
    <property type="entry name" value="BLR0684 PROTEIN"/>
    <property type="match status" value="1"/>
</dbReference>
<dbReference type="InterPro" id="IPR010753">
    <property type="entry name" value="DUF1330"/>
</dbReference>
<dbReference type="PANTHER" id="PTHR41521">
    <property type="match status" value="1"/>
</dbReference>
<dbReference type="RefSeq" id="WP_307691200.1">
    <property type="nucleotide sequence ID" value="NZ_JAUSRO010000012.1"/>
</dbReference>
<evidence type="ECO:0000313" key="2">
    <source>
        <dbReference type="EMBL" id="MDP9901427.1"/>
    </source>
</evidence>
<comment type="caution">
    <text evidence="2">The sequence shown here is derived from an EMBL/GenBank/DDBJ whole genome shotgun (WGS) entry which is preliminary data.</text>
</comment>
<protein>
    <submittedName>
        <fullName evidence="2">Uncharacterized protein (DUF1330 family)</fullName>
    </submittedName>
</protein>
<dbReference type="Gene3D" id="3.30.70.100">
    <property type="match status" value="1"/>
</dbReference>
<feature type="domain" description="DUF1330" evidence="1">
    <location>
        <begin position="3"/>
        <end position="96"/>
    </location>
</feature>
<evidence type="ECO:0000259" key="1">
    <source>
        <dbReference type="Pfam" id="PF07045"/>
    </source>
</evidence>
<dbReference type="SUPFAM" id="SSF54909">
    <property type="entry name" value="Dimeric alpha+beta barrel"/>
    <property type="match status" value="1"/>
</dbReference>
<organism evidence="2 3">
    <name type="scientific">Variovorax ginsengisoli</name>
    <dbReference type="NCBI Taxonomy" id="363844"/>
    <lineage>
        <taxon>Bacteria</taxon>
        <taxon>Pseudomonadati</taxon>
        <taxon>Pseudomonadota</taxon>
        <taxon>Betaproteobacteria</taxon>
        <taxon>Burkholderiales</taxon>
        <taxon>Comamonadaceae</taxon>
        <taxon>Variovorax</taxon>
    </lineage>
</organism>
<dbReference type="Pfam" id="PF07045">
    <property type="entry name" value="DUF1330"/>
    <property type="match status" value="1"/>
</dbReference>
<dbReference type="EMBL" id="JAUSRO010000012">
    <property type="protein sequence ID" value="MDP9901427.1"/>
    <property type="molecule type" value="Genomic_DNA"/>
</dbReference>
<evidence type="ECO:0000313" key="3">
    <source>
        <dbReference type="Proteomes" id="UP001226867"/>
    </source>
</evidence>
<keyword evidence="3" id="KW-1185">Reference proteome</keyword>